<dbReference type="InterPro" id="IPR027417">
    <property type="entry name" value="P-loop_NTPase"/>
</dbReference>
<organism evidence="1 2">
    <name type="scientific">Clytia hemisphaerica</name>
    <dbReference type="NCBI Taxonomy" id="252671"/>
    <lineage>
        <taxon>Eukaryota</taxon>
        <taxon>Metazoa</taxon>
        <taxon>Cnidaria</taxon>
        <taxon>Hydrozoa</taxon>
        <taxon>Hydroidolina</taxon>
        <taxon>Leptothecata</taxon>
        <taxon>Obeliida</taxon>
        <taxon>Clytiidae</taxon>
        <taxon>Clytia</taxon>
    </lineage>
</organism>
<evidence type="ECO:0000313" key="1">
    <source>
        <dbReference type="EnsemblMetazoa" id="CLYHEMP010871.1"/>
    </source>
</evidence>
<proteinExistence type="predicted"/>
<dbReference type="SUPFAM" id="SSF52540">
    <property type="entry name" value="P-loop containing nucleoside triphosphate hydrolases"/>
    <property type="match status" value="1"/>
</dbReference>
<evidence type="ECO:0000313" key="2">
    <source>
        <dbReference type="Proteomes" id="UP000594262"/>
    </source>
</evidence>
<dbReference type="Proteomes" id="UP000594262">
    <property type="component" value="Unplaced"/>
</dbReference>
<protein>
    <submittedName>
        <fullName evidence="1">Uncharacterized protein</fullName>
    </submittedName>
</protein>
<name>A0A7M5UJQ5_9CNID</name>
<accession>A0A7M5UJQ5</accession>
<reference evidence="1" key="1">
    <citation type="submission" date="2021-01" db="UniProtKB">
        <authorList>
            <consortium name="EnsemblMetazoa"/>
        </authorList>
    </citation>
    <scope>IDENTIFICATION</scope>
</reference>
<dbReference type="AlphaFoldDB" id="A0A7M5UJQ5"/>
<dbReference type="EnsemblMetazoa" id="CLYHEMT010871.1">
    <property type="protein sequence ID" value="CLYHEMP010871.1"/>
    <property type="gene ID" value="CLYHEMG010871"/>
</dbReference>
<sequence>MSSRFIKMPWKIRKKLRASKKFLLRKTVRRTRAQSRIFQLSNTVAVLGEVASGKTTICRKLTSKMYPDGFERATEYYNVDISLNSKEISLAQNADMKRHWIPLLVDFEERHDILRRRDPTIVVT</sequence>
<keyword evidence="2" id="KW-1185">Reference proteome</keyword>